<evidence type="ECO:0000259" key="17">
    <source>
        <dbReference type="PROSITE" id="PS50873"/>
    </source>
</evidence>
<dbReference type="Proteomes" id="UP000257109">
    <property type="component" value="Unassembled WGS sequence"/>
</dbReference>
<reference evidence="18" key="1">
    <citation type="submission" date="2018-05" db="EMBL/GenBank/DDBJ databases">
        <title>Draft genome of Mucuna pruriens seed.</title>
        <authorList>
            <person name="Nnadi N.E."/>
            <person name="Vos R."/>
            <person name="Hasami M.H."/>
            <person name="Devisetty U.K."/>
            <person name="Aguiy J.C."/>
        </authorList>
    </citation>
    <scope>NUCLEOTIDE SEQUENCE [LARGE SCALE GENOMIC DNA]</scope>
    <source>
        <strain evidence="18">JCA_2017</strain>
    </source>
</reference>
<dbReference type="PROSITE" id="PS00436">
    <property type="entry name" value="PEROXIDASE_2"/>
    <property type="match status" value="1"/>
</dbReference>
<evidence type="ECO:0000256" key="2">
    <source>
        <dbReference type="ARBA" id="ARBA00001970"/>
    </source>
</evidence>
<dbReference type="EMBL" id="QJKJ01000254">
    <property type="protein sequence ID" value="RDY13565.1"/>
    <property type="molecule type" value="Genomic_DNA"/>
</dbReference>
<feature type="binding site" evidence="14">
    <location>
        <position position="72"/>
    </location>
    <ligand>
        <name>Ca(2+)</name>
        <dbReference type="ChEBI" id="CHEBI:29108"/>
        <label>1</label>
    </ligand>
</feature>
<protein>
    <recommendedName>
        <fullName evidence="4">peroxidase</fullName>
        <ecNumber evidence="4">1.11.1.7</ecNumber>
    </recommendedName>
</protein>
<dbReference type="InterPro" id="IPR002016">
    <property type="entry name" value="Haem_peroxidase"/>
</dbReference>
<dbReference type="GO" id="GO:0046872">
    <property type="term" value="F:metal ion binding"/>
    <property type="evidence" value="ECO:0007669"/>
    <property type="project" value="UniProtKB-KW"/>
</dbReference>
<dbReference type="AlphaFoldDB" id="A0A371IF12"/>
<evidence type="ECO:0000313" key="19">
    <source>
        <dbReference type="Proteomes" id="UP000257109"/>
    </source>
</evidence>
<name>A0A371IF12_MUCPR</name>
<feature type="active site" description="Proton acceptor" evidence="13">
    <location>
        <position position="68"/>
    </location>
</feature>
<evidence type="ECO:0000256" key="11">
    <source>
        <dbReference type="ARBA" id="ARBA00023180"/>
    </source>
</evidence>
<evidence type="ECO:0000256" key="1">
    <source>
        <dbReference type="ARBA" id="ARBA00000189"/>
    </source>
</evidence>
<dbReference type="GO" id="GO:0140825">
    <property type="term" value="F:lactoperoxidase activity"/>
    <property type="evidence" value="ECO:0007669"/>
    <property type="project" value="UniProtKB-EC"/>
</dbReference>
<sequence>MGSMRVIVVAVLCAFAMHAGFSVSNAELSPTFYSETCPQLYEVVFGVIFNASITDPRIGASLIRLHFHDCFVQTVWILIAMEK</sequence>
<dbReference type="GO" id="GO:0042744">
    <property type="term" value="P:hydrogen peroxide catabolic process"/>
    <property type="evidence" value="ECO:0007669"/>
    <property type="project" value="UniProtKB-KW"/>
</dbReference>
<keyword evidence="10" id="KW-0408">Iron</keyword>
<feature type="signal peptide" evidence="16">
    <location>
        <begin position="1"/>
        <end position="26"/>
    </location>
</feature>
<keyword evidence="19" id="KW-1185">Reference proteome</keyword>
<dbReference type="STRING" id="157652.A0A371IF12"/>
<feature type="site" description="Transition state stabilizer" evidence="15">
    <location>
        <position position="64"/>
    </location>
</feature>
<comment type="function">
    <text evidence="3">Removal of H(2)O(2), oxidation of toxic reductants, biosynthesis and degradation of lignin, suberization, auxin catabolism, response to environmental stresses such as wounding, pathogen attack and oxidative stress. These functions might be dependent on each isozyme/isoform in each plant tissue.</text>
</comment>
<evidence type="ECO:0000256" key="12">
    <source>
        <dbReference type="ARBA" id="ARBA00023324"/>
    </source>
</evidence>
<keyword evidence="16" id="KW-0732">Signal</keyword>
<dbReference type="GO" id="GO:0006979">
    <property type="term" value="P:response to oxidative stress"/>
    <property type="evidence" value="ECO:0007669"/>
    <property type="project" value="InterPro"/>
</dbReference>
<evidence type="ECO:0000256" key="4">
    <source>
        <dbReference type="ARBA" id="ARBA00012313"/>
    </source>
</evidence>
<feature type="chain" id="PRO_5016885703" description="peroxidase" evidence="16">
    <location>
        <begin position="27"/>
        <end position="83"/>
    </location>
</feature>
<dbReference type="PANTHER" id="PTHR31388:SF270">
    <property type="entry name" value="PEROXIDASE 22-RELATED"/>
    <property type="match status" value="1"/>
</dbReference>
<dbReference type="InterPro" id="IPR010255">
    <property type="entry name" value="Haem_peroxidase_sf"/>
</dbReference>
<evidence type="ECO:0000256" key="14">
    <source>
        <dbReference type="PIRSR" id="PIRSR600823-3"/>
    </source>
</evidence>
<dbReference type="PROSITE" id="PS50873">
    <property type="entry name" value="PEROXIDASE_4"/>
    <property type="match status" value="1"/>
</dbReference>
<evidence type="ECO:0000256" key="10">
    <source>
        <dbReference type="ARBA" id="ARBA00023004"/>
    </source>
</evidence>
<comment type="cofactor">
    <cofactor evidence="14">
        <name>Ca(2+)</name>
        <dbReference type="ChEBI" id="CHEBI:29108"/>
    </cofactor>
    <text evidence="14">Binds 2 calcium ions per subunit.</text>
</comment>
<dbReference type="InterPro" id="IPR000823">
    <property type="entry name" value="Peroxidase_pln"/>
</dbReference>
<comment type="cofactor">
    <cofactor evidence="2">
        <name>heme b</name>
        <dbReference type="ChEBI" id="CHEBI:60344"/>
    </cofactor>
</comment>
<keyword evidence="5 18" id="KW-0575">Peroxidase</keyword>
<gene>
    <name evidence="18" type="primary">PER38</name>
    <name evidence="18" type="ORF">CR513_01488</name>
</gene>
<dbReference type="PANTHER" id="PTHR31388">
    <property type="entry name" value="PEROXIDASE 72-RELATED"/>
    <property type="match status" value="1"/>
</dbReference>
<evidence type="ECO:0000256" key="16">
    <source>
        <dbReference type="SAM" id="SignalP"/>
    </source>
</evidence>
<evidence type="ECO:0000256" key="6">
    <source>
        <dbReference type="ARBA" id="ARBA00022617"/>
    </source>
</evidence>
<dbReference type="EC" id="1.11.1.7" evidence="4"/>
<evidence type="ECO:0000313" key="18">
    <source>
        <dbReference type="EMBL" id="RDY13565.1"/>
    </source>
</evidence>
<feature type="domain" description="Plant heme peroxidase family profile" evidence="17">
    <location>
        <begin position="27"/>
        <end position="73"/>
    </location>
</feature>
<comment type="caution">
    <text evidence="18">The sequence shown here is derived from an EMBL/GenBank/DDBJ whole genome shotgun (WGS) entry which is preliminary data.</text>
</comment>
<dbReference type="GO" id="GO:0020037">
    <property type="term" value="F:heme binding"/>
    <property type="evidence" value="ECO:0007669"/>
    <property type="project" value="InterPro"/>
</dbReference>
<keyword evidence="7 14" id="KW-0479">Metal-binding</keyword>
<dbReference type="PRINTS" id="PR00461">
    <property type="entry name" value="PLPEROXIDASE"/>
</dbReference>
<dbReference type="InterPro" id="IPR019794">
    <property type="entry name" value="Peroxidases_AS"/>
</dbReference>
<keyword evidence="6" id="KW-0349">Heme</keyword>
<evidence type="ECO:0000256" key="15">
    <source>
        <dbReference type="PIRSR" id="PIRSR600823-4"/>
    </source>
</evidence>
<evidence type="ECO:0000256" key="3">
    <source>
        <dbReference type="ARBA" id="ARBA00002322"/>
    </source>
</evidence>
<evidence type="ECO:0000256" key="9">
    <source>
        <dbReference type="ARBA" id="ARBA00023002"/>
    </source>
</evidence>
<keyword evidence="9" id="KW-0560">Oxidoreductase</keyword>
<dbReference type="SUPFAM" id="SSF48113">
    <property type="entry name" value="Heme-dependent peroxidases"/>
    <property type="match status" value="1"/>
</dbReference>
<keyword evidence="12" id="KW-0376">Hydrogen peroxide</keyword>
<dbReference type="Gene3D" id="1.10.520.10">
    <property type="match status" value="1"/>
</dbReference>
<evidence type="ECO:0000256" key="5">
    <source>
        <dbReference type="ARBA" id="ARBA00022559"/>
    </source>
</evidence>
<evidence type="ECO:0000256" key="8">
    <source>
        <dbReference type="ARBA" id="ARBA00022837"/>
    </source>
</evidence>
<keyword evidence="11" id="KW-0325">Glycoprotein</keyword>
<dbReference type="OrthoDB" id="1421480at2759"/>
<evidence type="ECO:0000256" key="13">
    <source>
        <dbReference type="PIRSR" id="PIRSR600823-1"/>
    </source>
</evidence>
<keyword evidence="8 14" id="KW-0106">Calcium</keyword>
<evidence type="ECO:0000256" key="7">
    <source>
        <dbReference type="ARBA" id="ARBA00022723"/>
    </source>
</evidence>
<feature type="non-terminal residue" evidence="18">
    <location>
        <position position="1"/>
    </location>
</feature>
<organism evidence="18 19">
    <name type="scientific">Mucuna pruriens</name>
    <name type="common">Velvet bean</name>
    <name type="synonym">Dolichos pruriens</name>
    <dbReference type="NCBI Taxonomy" id="157652"/>
    <lineage>
        <taxon>Eukaryota</taxon>
        <taxon>Viridiplantae</taxon>
        <taxon>Streptophyta</taxon>
        <taxon>Embryophyta</taxon>
        <taxon>Tracheophyta</taxon>
        <taxon>Spermatophyta</taxon>
        <taxon>Magnoliopsida</taxon>
        <taxon>eudicotyledons</taxon>
        <taxon>Gunneridae</taxon>
        <taxon>Pentapetalae</taxon>
        <taxon>rosids</taxon>
        <taxon>fabids</taxon>
        <taxon>Fabales</taxon>
        <taxon>Fabaceae</taxon>
        <taxon>Papilionoideae</taxon>
        <taxon>50 kb inversion clade</taxon>
        <taxon>NPAAA clade</taxon>
        <taxon>indigoferoid/millettioid clade</taxon>
        <taxon>Phaseoleae</taxon>
        <taxon>Mucuna</taxon>
    </lineage>
</organism>
<accession>A0A371IF12</accession>
<proteinExistence type="predicted"/>
<comment type="catalytic activity">
    <reaction evidence="1">
        <text>2 a phenolic donor + H2O2 = 2 a phenolic radical donor + 2 H2O</text>
        <dbReference type="Rhea" id="RHEA:56136"/>
        <dbReference type="ChEBI" id="CHEBI:15377"/>
        <dbReference type="ChEBI" id="CHEBI:16240"/>
        <dbReference type="ChEBI" id="CHEBI:139520"/>
        <dbReference type="ChEBI" id="CHEBI:139521"/>
        <dbReference type="EC" id="1.11.1.7"/>
    </reaction>
</comment>
<feature type="binding site" evidence="14">
    <location>
        <position position="69"/>
    </location>
    <ligand>
        <name>Ca(2+)</name>
        <dbReference type="ChEBI" id="CHEBI:29108"/>
        <label>1</label>
    </ligand>
</feature>